<gene>
    <name evidence="2" type="ORF">M406DRAFT_326490</name>
</gene>
<dbReference type="EMBL" id="MU032344">
    <property type="protein sequence ID" value="KAF3771091.1"/>
    <property type="molecule type" value="Genomic_DNA"/>
</dbReference>
<keyword evidence="1" id="KW-0732">Signal</keyword>
<keyword evidence="3" id="KW-1185">Reference proteome</keyword>
<feature type="chain" id="PRO_5040492397" evidence="1">
    <location>
        <begin position="21"/>
        <end position="299"/>
    </location>
</feature>
<dbReference type="OrthoDB" id="5174695at2759"/>
<accession>A0A9P4YCZ2</accession>
<sequence length="299" mass="35706">MFSPATIAALAPFILGLAQASAVEVPRELPHDVTLNPASPALVIGGGYDCYPYNDSDCYKKYWDQYKKCHPYDKPCYKDCHDYDDYNDHCKNYDKSYGKCYDRCYYDYDGCDKYKDCHKNDDSCYKKKKEEGYCQPDDTKCRDRHPYPHDFCKPWDWDCHKAKHEDKDYECHPRKDKNCYPDYPDYPDYDDDNHGVDPHHPKGYVKVVYHGPKGHYEQQVWPDGDEAWTNHDQFVVDHIKYYLEKEDKNVRCLPMKSWFPWIPLPIEKYQEKEEEYGKKVRIIKLKEPMPVEVIRCDFP</sequence>
<feature type="signal peptide" evidence="1">
    <location>
        <begin position="1"/>
        <end position="20"/>
    </location>
</feature>
<proteinExistence type="predicted"/>
<evidence type="ECO:0000256" key="1">
    <source>
        <dbReference type="SAM" id="SignalP"/>
    </source>
</evidence>
<dbReference type="AlphaFoldDB" id="A0A9P4YCZ2"/>
<evidence type="ECO:0000313" key="2">
    <source>
        <dbReference type="EMBL" id="KAF3771091.1"/>
    </source>
</evidence>
<reference evidence="2" key="1">
    <citation type="journal article" date="2020" name="Phytopathology">
        <title>Genome sequence of the chestnut blight fungus Cryphonectria parasitica EP155: A fundamental resource for an archetypical invasive plant pathogen.</title>
        <authorList>
            <person name="Crouch J.A."/>
            <person name="Dawe A."/>
            <person name="Aerts A."/>
            <person name="Barry K."/>
            <person name="Churchill A.C.L."/>
            <person name="Grimwood J."/>
            <person name="Hillman B."/>
            <person name="Milgroom M.G."/>
            <person name="Pangilinan J."/>
            <person name="Smith M."/>
            <person name="Salamov A."/>
            <person name="Schmutz J."/>
            <person name="Yadav J."/>
            <person name="Grigoriev I.V."/>
            <person name="Nuss D."/>
        </authorList>
    </citation>
    <scope>NUCLEOTIDE SEQUENCE</scope>
    <source>
        <strain evidence="2">EP155</strain>
    </source>
</reference>
<protein>
    <submittedName>
        <fullName evidence="2">Uncharacterized protein</fullName>
    </submittedName>
</protein>
<evidence type="ECO:0000313" key="3">
    <source>
        <dbReference type="Proteomes" id="UP000803844"/>
    </source>
</evidence>
<dbReference type="RefSeq" id="XP_040782052.1">
    <property type="nucleotide sequence ID" value="XM_040920092.1"/>
</dbReference>
<name>A0A9P4YCZ2_CRYP1</name>
<comment type="caution">
    <text evidence="2">The sequence shown here is derived from an EMBL/GenBank/DDBJ whole genome shotgun (WGS) entry which is preliminary data.</text>
</comment>
<dbReference type="GeneID" id="63837221"/>
<organism evidence="2 3">
    <name type="scientific">Cryphonectria parasitica (strain ATCC 38755 / EP155)</name>
    <dbReference type="NCBI Taxonomy" id="660469"/>
    <lineage>
        <taxon>Eukaryota</taxon>
        <taxon>Fungi</taxon>
        <taxon>Dikarya</taxon>
        <taxon>Ascomycota</taxon>
        <taxon>Pezizomycotina</taxon>
        <taxon>Sordariomycetes</taxon>
        <taxon>Sordariomycetidae</taxon>
        <taxon>Diaporthales</taxon>
        <taxon>Cryphonectriaceae</taxon>
        <taxon>Cryphonectria-Endothia species complex</taxon>
        <taxon>Cryphonectria</taxon>
    </lineage>
</organism>
<dbReference type="Proteomes" id="UP000803844">
    <property type="component" value="Unassembled WGS sequence"/>
</dbReference>